<evidence type="ECO:0000313" key="4">
    <source>
        <dbReference type="WBParaSite" id="GPUH_0001943001-mRNA-1"/>
    </source>
</evidence>
<feature type="compositionally biased region" description="Polar residues" evidence="1">
    <location>
        <begin position="121"/>
        <end position="130"/>
    </location>
</feature>
<feature type="compositionally biased region" description="Basic residues" evidence="1">
    <location>
        <begin position="139"/>
        <end position="148"/>
    </location>
</feature>
<evidence type="ECO:0000256" key="1">
    <source>
        <dbReference type="SAM" id="MobiDB-lite"/>
    </source>
</evidence>
<dbReference type="EMBL" id="UYRT01088458">
    <property type="protein sequence ID" value="VDN33780.1"/>
    <property type="molecule type" value="Genomic_DNA"/>
</dbReference>
<feature type="compositionally biased region" description="Basic and acidic residues" evidence="1">
    <location>
        <begin position="93"/>
        <end position="104"/>
    </location>
</feature>
<dbReference type="Proteomes" id="UP000271098">
    <property type="component" value="Unassembled WGS sequence"/>
</dbReference>
<reference evidence="2 3" key="2">
    <citation type="submission" date="2018-11" db="EMBL/GenBank/DDBJ databases">
        <authorList>
            <consortium name="Pathogen Informatics"/>
        </authorList>
    </citation>
    <scope>NUCLEOTIDE SEQUENCE [LARGE SCALE GENOMIC DNA]</scope>
</reference>
<protein>
    <submittedName>
        <fullName evidence="2 4">Uncharacterized protein</fullName>
    </submittedName>
</protein>
<evidence type="ECO:0000313" key="3">
    <source>
        <dbReference type="Proteomes" id="UP000271098"/>
    </source>
</evidence>
<sequence>MVDIAMTTGSLDDFDFSETAMENEVECQTREVEEDDLEVGMEDGELPEEGEICDDEDPEGRRNREQVTGNDSEMTLSASSDTPTVMQAANSRKPRDLDREDVTRRKQQQQQRAGAGEVRTNVMQAKQQLKQPRACASQKPRRRRNYCP</sequence>
<organism evidence="4">
    <name type="scientific">Gongylonema pulchrum</name>
    <dbReference type="NCBI Taxonomy" id="637853"/>
    <lineage>
        <taxon>Eukaryota</taxon>
        <taxon>Metazoa</taxon>
        <taxon>Ecdysozoa</taxon>
        <taxon>Nematoda</taxon>
        <taxon>Chromadorea</taxon>
        <taxon>Rhabditida</taxon>
        <taxon>Spirurina</taxon>
        <taxon>Spiruromorpha</taxon>
        <taxon>Spiruroidea</taxon>
        <taxon>Gongylonematidae</taxon>
        <taxon>Gongylonema</taxon>
    </lineage>
</organism>
<proteinExistence type="predicted"/>
<feature type="compositionally biased region" description="Acidic residues" evidence="1">
    <location>
        <begin position="32"/>
        <end position="58"/>
    </location>
</feature>
<feature type="compositionally biased region" description="Polar residues" evidence="1">
    <location>
        <begin position="66"/>
        <end position="90"/>
    </location>
</feature>
<dbReference type="AlphaFoldDB" id="A0A183EEL4"/>
<name>A0A183EEL4_9BILA</name>
<accession>A0A183EEL4</accession>
<keyword evidence="3" id="KW-1185">Reference proteome</keyword>
<evidence type="ECO:0000313" key="2">
    <source>
        <dbReference type="EMBL" id="VDN33780.1"/>
    </source>
</evidence>
<dbReference type="WBParaSite" id="GPUH_0001943001-mRNA-1">
    <property type="protein sequence ID" value="GPUH_0001943001-mRNA-1"/>
    <property type="gene ID" value="GPUH_0001943001"/>
</dbReference>
<reference evidence="4" key="1">
    <citation type="submission" date="2016-06" db="UniProtKB">
        <authorList>
            <consortium name="WormBaseParasite"/>
        </authorList>
    </citation>
    <scope>IDENTIFICATION</scope>
</reference>
<feature type="region of interest" description="Disordered" evidence="1">
    <location>
        <begin position="27"/>
        <end position="148"/>
    </location>
</feature>
<gene>
    <name evidence="2" type="ORF">GPUH_LOCUS19405</name>
</gene>